<proteinExistence type="predicted"/>
<keyword evidence="2" id="KW-1185">Reference proteome</keyword>
<dbReference type="EMBL" id="DF820468">
    <property type="protein sequence ID" value="GAK58637.1"/>
    <property type="molecule type" value="Genomic_DNA"/>
</dbReference>
<dbReference type="AlphaFoldDB" id="A0A081C232"/>
<protein>
    <submittedName>
        <fullName evidence="1">Uncharacterized protein</fullName>
    </submittedName>
</protein>
<dbReference type="STRING" id="1499967.U27_05611"/>
<reference evidence="1" key="1">
    <citation type="journal article" date="2015" name="PeerJ">
        <title>First genomic representation of candidate bacterial phylum KSB3 points to enhanced environmental sensing as a trigger of wastewater bulking.</title>
        <authorList>
            <person name="Sekiguchi Y."/>
            <person name="Ohashi A."/>
            <person name="Parks D.H."/>
            <person name="Yamauchi T."/>
            <person name="Tyson G.W."/>
            <person name="Hugenholtz P."/>
        </authorList>
    </citation>
    <scope>NUCLEOTIDE SEQUENCE [LARGE SCALE GENOMIC DNA]</scope>
</reference>
<organism evidence="1">
    <name type="scientific">Vecturithrix granuli</name>
    <dbReference type="NCBI Taxonomy" id="1499967"/>
    <lineage>
        <taxon>Bacteria</taxon>
        <taxon>Candidatus Moduliflexota</taxon>
        <taxon>Candidatus Vecturitrichia</taxon>
        <taxon>Candidatus Vecturitrichales</taxon>
        <taxon>Candidatus Vecturitrichaceae</taxon>
        <taxon>Candidatus Vecturithrix</taxon>
    </lineage>
</organism>
<evidence type="ECO:0000313" key="2">
    <source>
        <dbReference type="Proteomes" id="UP000030661"/>
    </source>
</evidence>
<sequence>MNTKTVHEPEATLMSAEEAWDDAQHLAELLQQNAAQTEPVIHLDIPFSYFVSVLDTLNRNELIILHKQIEERLAV</sequence>
<evidence type="ECO:0000313" key="1">
    <source>
        <dbReference type="EMBL" id="GAK58637.1"/>
    </source>
</evidence>
<accession>A0A081C232</accession>
<dbReference type="HOGENOM" id="CLU_2663603_0_0_0"/>
<name>A0A081C232_VECG1</name>
<dbReference type="Proteomes" id="UP000030661">
    <property type="component" value="Unassembled WGS sequence"/>
</dbReference>
<gene>
    <name evidence="1" type="ORF">U27_05611</name>
</gene>